<evidence type="ECO:0000313" key="2">
    <source>
        <dbReference type="Proteomes" id="UP000317940"/>
    </source>
</evidence>
<dbReference type="AlphaFoldDB" id="A0A561SA64"/>
<keyword evidence="2" id="KW-1185">Reference proteome</keyword>
<dbReference type="RefSeq" id="WP_145911494.1">
    <property type="nucleotide sequence ID" value="NZ_BAAAMZ010000022.1"/>
</dbReference>
<dbReference type="Proteomes" id="UP000317940">
    <property type="component" value="Unassembled WGS sequence"/>
</dbReference>
<accession>A0A561SA64</accession>
<comment type="caution">
    <text evidence="1">The sequence shown here is derived from an EMBL/GenBank/DDBJ whole genome shotgun (WGS) entry which is preliminary data.</text>
</comment>
<evidence type="ECO:0000313" key="1">
    <source>
        <dbReference type="EMBL" id="TWF71695.1"/>
    </source>
</evidence>
<name>A0A561SA64_9ACTN</name>
<organism evidence="1 2">
    <name type="scientific">Kitasatospora viridis</name>
    <dbReference type="NCBI Taxonomy" id="281105"/>
    <lineage>
        <taxon>Bacteria</taxon>
        <taxon>Bacillati</taxon>
        <taxon>Actinomycetota</taxon>
        <taxon>Actinomycetes</taxon>
        <taxon>Kitasatosporales</taxon>
        <taxon>Streptomycetaceae</taxon>
        <taxon>Kitasatospora</taxon>
    </lineage>
</organism>
<protein>
    <submittedName>
        <fullName evidence="1">Uncharacterized protein</fullName>
    </submittedName>
</protein>
<dbReference type="EMBL" id="VIWT01000008">
    <property type="protein sequence ID" value="TWF71695.1"/>
    <property type="molecule type" value="Genomic_DNA"/>
</dbReference>
<gene>
    <name evidence="1" type="ORF">FHX73_1866</name>
</gene>
<sequence length="181" mass="19413">MPSSGTATPGWYELAAAEYETTLPFLAPAPYLVSTRDRLKALKAALAALGIVPISPASIDAENLHPALLVKSSRTDKLRAVWATHDGAATVLLVSGWEPEEPLLYARPLTRAADVVAARLEGPDYTRLVGEPELPDYRSIVDGFLEAGVPGDLGEKKTFTVHGMRALIAALMLNSEARQPR</sequence>
<reference evidence="1 2" key="1">
    <citation type="submission" date="2019-06" db="EMBL/GenBank/DDBJ databases">
        <title>Sequencing the genomes of 1000 actinobacteria strains.</title>
        <authorList>
            <person name="Klenk H.-P."/>
        </authorList>
    </citation>
    <scope>NUCLEOTIDE SEQUENCE [LARGE SCALE GENOMIC DNA]</scope>
    <source>
        <strain evidence="1 2">DSM 44826</strain>
    </source>
</reference>
<proteinExistence type="predicted"/>